<gene>
    <name evidence="2" type="ORF">KZX47_07850</name>
</gene>
<dbReference type="Pfam" id="PF22746">
    <property type="entry name" value="SHOCT-like_DUF2089-C"/>
    <property type="match status" value="1"/>
</dbReference>
<proteinExistence type="predicted"/>
<evidence type="ECO:0000259" key="1">
    <source>
        <dbReference type="Pfam" id="PF22746"/>
    </source>
</evidence>
<dbReference type="InterPro" id="IPR053959">
    <property type="entry name" value="YvlB/LiaX_N"/>
</dbReference>
<sequence>MEDKRRILEMVREGVLTPEEALELLSVLEERELAGGERPPVEASQVFAPQGFRVQVQAFGASLEVVGVAGLEGLEAEGGGVVLEGGIPVYRVSLGEGRLRVPEGAEVLLLAKGSHVELAGVVLKGRALGANLEGDGLLGLDLVLSGGNLEAGLFLRDGEHRLEVRAGNAELRFLPGSDLEVEAQVRLGGLEVAGPWRQVATPGGRRWSLGEGKAKLRARVAMGNLELEA</sequence>
<organism evidence="2 3">
    <name type="scientific">Thermus brevis</name>
    <dbReference type="NCBI Taxonomy" id="2862456"/>
    <lineage>
        <taxon>Bacteria</taxon>
        <taxon>Thermotogati</taxon>
        <taxon>Deinococcota</taxon>
        <taxon>Deinococci</taxon>
        <taxon>Thermales</taxon>
        <taxon>Thermaceae</taxon>
        <taxon>Thermus</taxon>
    </lineage>
</organism>
<protein>
    <recommendedName>
        <fullName evidence="1">YvlB/LiaX N-terminal domain-containing protein</fullName>
    </recommendedName>
</protein>
<evidence type="ECO:0000313" key="3">
    <source>
        <dbReference type="Proteomes" id="UP000724268"/>
    </source>
</evidence>
<dbReference type="RefSeq" id="WP_219759664.1">
    <property type="nucleotide sequence ID" value="NZ_JAHXRS010000013.1"/>
</dbReference>
<comment type="caution">
    <text evidence="2">The sequence shown here is derived from an EMBL/GenBank/DDBJ whole genome shotgun (WGS) entry which is preliminary data.</text>
</comment>
<accession>A0ABS6ZYF0</accession>
<keyword evidence="3" id="KW-1185">Reference proteome</keyword>
<dbReference type="Proteomes" id="UP000724268">
    <property type="component" value="Unassembled WGS sequence"/>
</dbReference>
<feature type="domain" description="YvlB/LiaX N-terminal" evidence="1">
    <location>
        <begin position="2"/>
        <end position="32"/>
    </location>
</feature>
<evidence type="ECO:0000313" key="2">
    <source>
        <dbReference type="EMBL" id="MBW6395058.1"/>
    </source>
</evidence>
<name>A0ABS6ZYF0_9DEIN</name>
<reference evidence="2 3" key="1">
    <citation type="submission" date="2021-07" db="EMBL/GenBank/DDBJ databases">
        <title>Thermus aquaticus gen. n. and sp. n., a nonsporulating extreme thermophile.</title>
        <authorList>
            <person name="Hu C.-J."/>
            <person name="Li W.-J."/>
            <person name="Xian W.-D."/>
        </authorList>
    </citation>
    <scope>NUCLEOTIDE SEQUENCE [LARGE SCALE GENOMIC DNA]</scope>
    <source>
        <strain evidence="2 3">SYSU G05001</strain>
    </source>
</reference>
<dbReference type="EMBL" id="JAHXRS010000013">
    <property type="protein sequence ID" value="MBW6395058.1"/>
    <property type="molecule type" value="Genomic_DNA"/>
</dbReference>